<proteinExistence type="predicted"/>
<keyword evidence="2" id="KW-1185">Reference proteome</keyword>
<evidence type="ECO:0000313" key="2">
    <source>
        <dbReference type="Proteomes" id="UP000005481"/>
    </source>
</evidence>
<name>G9YK41_9FIRM</name>
<dbReference type="NCBIfam" id="TIGR01563">
    <property type="entry name" value="gp16_SPP1"/>
    <property type="match status" value="1"/>
</dbReference>
<sequence length="111" mass="12781">MDSMTTVSEFRSRVELYSPITVPDGQGGYDEQMKYVDTVWAQVLKPRFWDGQAGGGPVAGITQGVTIRYRDDVALDWRVEYRHTMYRIIHIEYSERRDVLVLTCTAVEHHG</sequence>
<dbReference type="InterPro" id="IPR038666">
    <property type="entry name" value="SSP1_head-tail_sf"/>
</dbReference>
<dbReference type="STRING" id="861450.HMPREF0080_02050"/>
<dbReference type="AlphaFoldDB" id="G9YK41"/>
<dbReference type="InterPro" id="IPR008767">
    <property type="entry name" value="Phage_SPP1_head-tail_adaptor"/>
</dbReference>
<comment type="caution">
    <text evidence="1">The sequence shown here is derived from an EMBL/GenBank/DDBJ whole genome shotgun (WGS) entry which is preliminary data.</text>
</comment>
<evidence type="ECO:0000313" key="1">
    <source>
        <dbReference type="EMBL" id="EHM37866.1"/>
    </source>
</evidence>
<dbReference type="EMBL" id="AGCJ01000091">
    <property type="protein sequence ID" value="EHM37866.1"/>
    <property type="molecule type" value="Genomic_DNA"/>
</dbReference>
<reference evidence="1 2" key="1">
    <citation type="submission" date="2011-08" db="EMBL/GenBank/DDBJ databases">
        <authorList>
            <person name="Weinstock G."/>
            <person name="Sodergren E."/>
            <person name="Clifton S."/>
            <person name="Fulton L."/>
            <person name="Fulton B."/>
            <person name="Courtney L."/>
            <person name="Fronick C."/>
            <person name="Harrison M."/>
            <person name="Strong C."/>
            <person name="Farmer C."/>
            <person name="Delahaunty K."/>
            <person name="Markovic C."/>
            <person name="Hall O."/>
            <person name="Minx P."/>
            <person name="Tomlinson C."/>
            <person name="Mitreva M."/>
            <person name="Hou S."/>
            <person name="Chen J."/>
            <person name="Wollam A."/>
            <person name="Pepin K.H."/>
            <person name="Johnson M."/>
            <person name="Bhonagiri V."/>
            <person name="Zhang X."/>
            <person name="Suruliraj S."/>
            <person name="Warren W."/>
            <person name="Chinwalla A."/>
            <person name="Mardis E.R."/>
            <person name="Wilson R.K."/>
        </authorList>
    </citation>
    <scope>NUCLEOTIDE SEQUENCE [LARGE SCALE GENOMIC DNA]</scope>
    <source>
        <strain evidence="1 2">F0357</strain>
    </source>
</reference>
<gene>
    <name evidence="1" type="ORF">HMPREF0080_02050</name>
</gene>
<dbReference type="HOGENOM" id="CLU_2222102_0_0_9"/>
<accession>G9YK41</accession>
<organism evidence="1 2">
    <name type="scientific">Anaeroglobus geminatus F0357</name>
    <dbReference type="NCBI Taxonomy" id="861450"/>
    <lineage>
        <taxon>Bacteria</taxon>
        <taxon>Bacillati</taxon>
        <taxon>Bacillota</taxon>
        <taxon>Negativicutes</taxon>
        <taxon>Veillonellales</taxon>
        <taxon>Veillonellaceae</taxon>
        <taxon>Anaeroglobus</taxon>
    </lineage>
</organism>
<dbReference type="Proteomes" id="UP000005481">
    <property type="component" value="Unassembled WGS sequence"/>
</dbReference>
<dbReference type="eggNOG" id="ENOG50344ZK">
    <property type="taxonomic scope" value="Bacteria"/>
</dbReference>
<dbReference type="Gene3D" id="2.40.10.270">
    <property type="entry name" value="Bacteriophage SPP1 head-tail adaptor protein"/>
    <property type="match status" value="1"/>
</dbReference>
<dbReference type="Pfam" id="PF05521">
    <property type="entry name" value="Phage_HCP"/>
    <property type="match status" value="1"/>
</dbReference>
<protein>
    <submittedName>
        <fullName evidence="1">Putative phage head-tail adaptor</fullName>
    </submittedName>
</protein>